<sequence>MLSFSRSNFLKNLPTVFKQTATIHNYFCDPSIGLTPEQKEIQNAARDFAKNELYPKMAEYDLKEEMPKNTLKIAGEIGFGAIYCDEKYGGSGLTRFDSSLIFEQLGAGDCSTAAYISIHNMVAWMINEYGSEEIKKKYIPKMATFETLGSYCLTEPGSGSDAAALRTSAKKDGDYFIVNGSKAFISGSGDSGVYLVMMRHDGQPGTKGIFCLLIEDGTPGFHLGKKEKKLGWNSHPARIITFEDCKVPIKNMIGGPDQGFNIAMNGINGGRLNIASCSLGAAQQSLDLAIDHVKIRKQFGKALADFQWNQFKLAEMGTKLVTSRLAVREAARHLTDNTEHKAAMCAMAKLYATDTCFEVVNQALQMFGGYGILKDYPLQQYLRDTRIHQIIEGTNEIMRLVLARDLLTNTTALIS</sequence>
<proteinExistence type="predicted"/>
<name>A0AC34QY67_9BILA</name>
<dbReference type="Proteomes" id="UP000887576">
    <property type="component" value="Unplaced"/>
</dbReference>
<protein>
    <submittedName>
        <fullName evidence="2">Acyl-CoA dehydrogenase</fullName>
    </submittedName>
</protein>
<reference evidence="2" key="1">
    <citation type="submission" date="2022-11" db="UniProtKB">
        <authorList>
            <consortium name="WormBaseParasite"/>
        </authorList>
    </citation>
    <scope>IDENTIFICATION</scope>
</reference>
<accession>A0AC34QY67</accession>
<dbReference type="WBParaSite" id="JU765_v2.g20343.t1">
    <property type="protein sequence ID" value="JU765_v2.g20343.t1"/>
    <property type="gene ID" value="JU765_v2.g20343"/>
</dbReference>
<evidence type="ECO:0000313" key="1">
    <source>
        <dbReference type="Proteomes" id="UP000887576"/>
    </source>
</evidence>
<evidence type="ECO:0000313" key="2">
    <source>
        <dbReference type="WBParaSite" id="JU765_v2.g20343.t1"/>
    </source>
</evidence>
<organism evidence="1 2">
    <name type="scientific">Panagrolaimus sp. JU765</name>
    <dbReference type="NCBI Taxonomy" id="591449"/>
    <lineage>
        <taxon>Eukaryota</taxon>
        <taxon>Metazoa</taxon>
        <taxon>Ecdysozoa</taxon>
        <taxon>Nematoda</taxon>
        <taxon>Chromadorea</taxon>
        <taxon>Rhabditida</taxon>
        <taxon>Tylenchina</taxon>
        <taxon>Panagrolaimomorpha</taxon>
        <taxon>Panagrolaimoidea</taxon>
        <taxon>Panagrolaimidae</taxon>
        <taxon>Panagrolaimus</taxon>
    </lineage>
</organism>